<sequence>MSESQAAQIQGAGQDYLSASQFYHTPAAYFLEPRSQRSLILQLEEEDNSLNTLQESISQRIQELDQEAATLQRMKEDYDTVKARV</sequence>
<dbReference type="EMBL" id="JARBJD010000058">
    <property type="protein sequence ID" value="KAK2956233.1"/>
    <property type="molecule type" value="Genomic_DNA"/>
</dbReference>
<organism evidence="2 3">
    <name type="scientific">Blattamonas nauphoetae</name>
    <dbReference type="NCBI Taxonomy" id="2049346"/>
    <lineage>
        <taxon>Eukaryota</taxon>
        <taxon>Metamonada</taxon>
        <taxon>Preaxostyla</taxon>
        <taxon>Oxymonadida</taxon>
        <taxon>Blattamonas</taxon>
    </lineage>
</organism>
<name>A0ABQ9XXQ1_9EUKA</name>
<comment type="caution">
    <text evidence="2">The sequence shown here is derived from an EMBL/GenBank/DDBJ whole genome shotgun (WGS) entry which is preliminary data.</text>
</comment>
<proteinExistence type="predicted"/>
<evidence type="ECO:0000313" key="3">
    <source>
        <dbReference type="Proteomes" id="UP001281761"/>
    </source>
</evidence>
<evidence type="ECO:0000256" key="1">
    <source>
        <dbReference type="SAM" id="Coils"/>
    </source>
</evidence>
<feature type="coiled-coil region" evidence="1">
    <location>
        <begin position="54"/>
        <end position="84"/>
    </location>
</feature>
<keyword evidence="1" id="KW-0175">Coiled coil</keyword>
<gene>
    <name evidence="2" type="ORF">BLNAU_8797</name>
</gene>
<protein>
    <submittedName>
        <fullName evidence="2">Uncharacterized protein</fullName>
    </submittedName>
</protein>
<evidence type="ECO:0000313" key="2">
    <source>
        <dbReference type="EMBL" id="KAK2956233.1"/>
    </source>
</evidence>
<dbReference type="Proteomes" id="UP001281761">
    <property type="component" value="Unassembled WGS sequence"/>
</dbReference>
<reference evidence="2 3" key="1">
    <citation type="journal article" date="2022" name="bioRxiv">
        <title>Genomics of Preaxostyla Flagellates Illuminates Evolutionary Transitions and the Path Towards Mitochondrial Loss.</title>
        <authorList>
            <person name="Novak L.V.F."/>
            <person name="Treitli S.C."/>
            <person name="Pyrih J."/>
            <person name="Halakuc P."/>
            <person name="Pipaliya S.V."/>
            <person name="Vacek V."/>
            <person name="Brzon O."/>
            <person name="Soukal P."/>
            <person name="Eme L."/>
            <person name="Dacks J.B."/>
            <person name="Karnkowska A."/>
            <person name="Elias M."/>
            <person name="Hampl V."/>
        </authorList>
    </citation>
    <scope>NUCLEOTIDE SEQUENCE [LARGE SCALE GENOMIC DNA]</scope>
    <source>
        <strain evidence="2">NAU3</strain>
        <tissue evidence="2">Gut</tissue>
    </source>
</reference>
<keyword evidence="3" id="KW-1185">Reference proteome</keyword>
<accession>A0ABQ9XXQ1</accession>